<dbReference type="InterPro" id="IPR012340">
    <property type="entry name" value="NA-bd_OB-fold"/>
</dbReference>
<dbReference type="HAMAP" id="MF_00984">
    <property type="entry name" value="SSB"/>
    <property type="match status" value="1"/>
</dbReference>
<dbReference type="AlphaFoldDB" id="A0A556M8V6"/>
<sequence length="130" mass="14345">MSGINKVILIGHLGKDPELKETEGGVSLVMFTLATTEYIGKHGSRHEQTEWHNIVMWRSVAERAMKLLKKGILIHIAGKCKTRSITDSSGTHQYITEIIAESFTLLGRPNDFMADALVTDGPKITPTIIS</sequence>
<proteinExistence type="inferred from homology"/>
<dbReference type="SUPFAM" id="SSF50249">
    <property type="entry name" value="Nucleic acid-binding proteins"/>
    <property type="match status" value="1"/>
</dbReference>
<accession>A0A556M8V6</accession>
<comment type="caution">
    <text evidence="2">Lacks conserved residue(s) required for the propagation of feature annotation.</text>
</comment>
<dbReference type="PANTHER" id="PTHR10302">
    <property type="entry name" value="SINGLE-STRANDED DNA-BINDING PROTEIN"/>
    <property type="match status" value="1"/>
</dbReference>
<evidence type="ECO:0000313" key="5">
    <source>
        <dbReference type="Proteomes" id="UP000318733"/>
    </source>
</evidence>
<dbReference type="EMBL" id="VLPK01000007">
    <property type="protein sequence ID" value="TSJ36323.1"/>
    <property type="molecule type" value="Genomic_DNA"/>
</dbReference>
<dbReference type="Pfam" id="PF00436">
    <property type="entry name" value="SSB"/>
    <property type="match status" value="1"/>
</dbReference>
<dbReference type="GO" id="GO:0003697">
    <property type="term" value="F:single-stranded DNA binding"/>
    <property type="evidence" value="ECO:0007669"/>
    <property type="project" value="UniProtKB-UniRule"/>
</dbReference>
<dbReference type="GO" id="GO:0009295">
    <property type="term" value="C:nucleoid"/>
    <property type="evidence" value="ECO:0007669"/>
    <property type="project" value="TreeGrafter"/>
</dbReference>
<comment type="subunit">
    <text evidence="2">Homotetramer.</text>
</comment>
<evidence type="ECO:0000313" key="4">
    <source>
        <dbReference type="EMBL" id="TSJ36323.1"/>
    </source>
</evidence>
<dbReference type="GO" id="GO:0006260">
    <property type="term" value="P:DNA replication"/>
    <property type="evidence" value="ECO:0007669"/>
    <property type="project" value="InterPro"/>
</dbReference>
<dbReference type="OrthoDB" id="9809878at2"/>
<comment type="caution">
    <text evidence="4">The sequence shown here is derived from an EMBL/GenBank/DDBJ whole genome shotgun (WGS) entry which is preliminary data.</text>
</comment>
<reference evidence="4 5" key="1">
    <citation type="submission" date="2019-07" db="EMBL/GenBank/DDBJ databases">
        <authorList>
            <person name="Huq M.A."/>
        </authorList>
    </citation>
    <scope>NUCLEOTIDE SEQUENCE [LARGE SCALE GENOMIC DNA]</scope>
    <source>
        <strain evidence="4 5">MAH-19</strain>
    </source>
</reference>
<organism evidence="4 5">
    <name type="scientific">Mucilaginibacter corticis</name>
    <dbReference type="NCBI Taxonomy" id="2597670"/>
    <lineage>
        <taxon>Bacteria</taxon>
        <taxon>Pseudomonadati</taxon>
        <taxon>Bacteroidota</taxon>
        <taxon>Sphingobacteriia</taxon>
        <taxon>Sphingobacteriales</taxon>
        <taxon>Sphingobacteriaceae</taxon>
        <taxon>Mucilaginibacter</taxon>
    </lineage>
</organism>
<evidence type="ECO:0000256" key="2">
    <source>
        <dbReference type="HAMAP-Rule" id="MF_00984"/>
    </source>
</evidence>
<keyword evidence="5" id="KW-1185">Reference proteome</keyword>
<dbReference type="CDD" id="cd04496">
    <property type="entry name" value="SSB_OBF"/>
    <property type="match status" value="1"/>
</dbReference>
<keyword evidence="1 2" id="KW-0238">DNA-binding</keyword>
<dbReference type="PIRSF" id="PIRSF002070">
    <property type="entry name" value="SSB"/>
    <property type="match status" value="1"/>
</dbReference>
<dbReference type="Proteomes" id="UP000318733">
    <property type="component" value="Unassembled WGS sequence"/>
</dbReference>
<gene>
    <name evidence="4" type="primary">ssb</name>
    <name evidence="4" type="ORF">FO440_22725</name>
</gene>
<dbReference type="RefSeq" id="WP_144250615.1">
    <property type="nucleotide sequence ID" value="NZ_VLPK01000007.1"/>
</dbReference>
<name>A0A556M8V6_9SPHI</name>
<protein>
    <recommendedName>
        <fullName evidence="2 3">Single-stranded DNA-binding protein</fullName>
        <shortName evidence="2">SSB</shortName>
    </recommendedName>
</protein>
<dbReference type="Gene3D" id="2.40.50.140">
    <property type="entry name" value="Nucleic acid-binding proteins"/>
    <property type="match status" value="1"/>
</dbReference>
<dbReference type="PANTHER" id="PTHR10302:SF0">
    <property type="entry name" value="SINGLE-STRANDED DNA-BINDING PROTEIN, MITOCHONDRIAL"/>
    <property type="match status" value="1"/>
</dbReference>
<evidence type="ECO:0000256" key="3">
    <source>
        <dbReference type="PIRNR" id="PIRNR002070"/>
    </source>
</evidence>
<dbReference type="InterPro" id="IPR000424">
    <property type="entry name" value="Primosome_PriB/ssb"/>
</dbReference>
<dbReference type="PROSITE" id="PS50935">
    <property type="entry name" value="SSB"/>
    <property type="match status" value="1"/>
</dbReference>
<evidence type="ECO:0000256" key="1">
    <source>
        <dbReference type="ARBA" id="ARBA00023125"/>
    </source>
</evidence>
<dbReference type="NCBIfam" id="TIGR00621">
    <property type="entry name" value="ssb"/>
    <property type="match status" value="1"/>
</dbReference>
<dbReference type="InterPro" id="IPR011344">
    <property type="entry name" value="ssDNA-bd"/>
</dbReference>